<keyword evidence="1" id="KW-1133">Transmembrane helix</keyword>
<dbReference type="Pfam" id="PF01841">
    <property type="entry name" value="Transglut_core"/>
    <property type="match status" value="1"/>
</dbReference>
<feature type="domain" description="Transglutaminase-like" evidence="2">
    <location>
        <begin position="35"/>
        <end position="137"/>
    </location>
</feature>
<comment type="caution">
    <text evidence="3">The sequence shown here is derived from an EMBL/GenBank/DDBJ whole genome shotgun (WGS) entry which is preliminary data.</text>
</comment>
<keyword evidence="1" id="KW-0472">Membrane</keyword>
<dbReference type="RefSeq" id="WP_279295504.1">
    <property type="nucleotide sequence ID" value="NZ_JAOTIF010000001.1"/>
</dbReference>
<keyword evidence="1" id="KW-0812">Transmembrane</keyword>
<name>A0A9X3B6H9_9BACT</name>
<organism evidence="3 4">
    <name type="scientific">Paraflavisolibacter caeni</name>
    <dbReference type="NCBI Taxonomy" id="2982496"/>
    <lineage>
        <taxon>Bacteria</taxon>
        <taxon>Pseudomonadati</taxon>
        <taxon>Bacteroidota</taxon>
        <taxon>Chitinophagia</taxon>
        <taxon>Chitinophagales</taxon>
        <taxon>Chitinophagaceae</taxon>
        <taxon>Paraflavisolibacter</taxon>
    </lineage>
</organism>
<dbReference type="Proteomes" id="UP001155483">
    <property type="component" value="Unassembled WGS sequence"/>
</dbReference>
<reference evidence="3" key="1">
    <citation type="submission" date="2022-09" db="EMBL/GenBank/DDBJ databases">
        <authorList>
            <person name="Yuan C."/>
            <person name="Ke Z."/>
        </authorList>
    </citation>
    <scope>NUCLEOTIDE SEQUENCE</scope>
    <source>
        <strain evidence="3">LB-8</strain>
    </source>
</reference>
<reference evidence="3" key="2">
    <citation type="submission" date="2023-04" db="EMBL/GenBank/DDBJ databases">
        <title>Paracnuella aquatica gen. nov., sp. nov., a member of the family Chitinophagaceae isolated from a hot spring.</title>
        <authorList>
            <person name="Wang C."/>
        </authorList>
    </citation>
    <scope>NUCLEOTIDE SEQUENCE</scope>
    <source>
        <strain evidence="3">LB-8</strain>
    </source>
</reference>
<protein>
    <submittedName>
        <fullName evidence="3">Transglutaminase-like domain-containing protein</fullName>
    </submittedName>
</protein>
<dbReference type="EMBL" id="JAOTIF010000001">
    <property type="protein sequence ID" value="MCU7548060.1"/>
    <property type="molecule type" value="Genomic_DNA"/>
</dbReference>
<evidence type="ECO:0000313" key="3">
    <source>
        <dbReference type="EMBL" id="MCU7548060.1"/>
    </source>
</evidence>
<feature type="transmembrane region" description="Helical" evidence="1">
    <location>
        <begin position="239"/>
        <end position="259"/>
    </location>
</feature>
<keyword evidence="4" id="KW-1185">Reference proteome</keyword>
<proteinExistence type="predicted"/>
<dbReference type="SUPFAM" id="SSF54001">
    <property type="entry name" value="Cysteine proteinases"/>
    <property type="match status" value="1"/>
</dbReference>
<evidence type="ECO:0000313" key="4">
    <source>
        <dbReference type="Proteomes" id="UP001155483"/>
    </source>
</evidence>
<evidence type="ECO:0000259" key="2">
    <source>
        <dbReference type="Pfam" id="PF01841"/>
    </source>
</evidence>
<evidence type="ECO:0000256" key="1">
    <source>
        <dbReference type="SAM" id="Phobius"/>
    </source>
</evidence>
<dbReference type="Gene3D" id="3.10.620.30">
    <property type="match status" value="1"/>
</dbReference>
<sequence length="265" mass="31702">MPYDSTGSNKWKEFYENLDKKEIKEADNILQKNTEIKKKTSTIEKVLTIGNFIYNEFHAQTGMPTKNSLYLSAIPLYRFLKQNRKEELWCGQYASMMLTFCWSQNIATRYIEIFHPGNHHTINECFIPELGKWVMVDITNNILISETRQNGYLNFVDFHNKVNSFQEISLVSSTNNKIGKSLLDKNNSFVTTYFKDNDQYYFYHHINLKKAYKSTEKIKRYFFPMYWYEIFSENQSTNLLFFVKLIFVFAWLLSLIYLLKTLFYI</sequence>
<dbReference type="InterPro" id="IPR038765">
    <property type="entry name" value="Papain-like_cys_pep_sf"/>
</dbReference>
<dbReference type="InterPro" id="IPR002931">
    <property type="entry name" value="Transglutaminase-like"/>
</dbReference>
<accession>A0A9X3B6H9</accession>
<dbReference type="AlphaFoldDB" id="A0A9X3B6H9"/>
<gene>
    <name evidence="3" type="ORF">OCK74_02990</name>
</gene>